<evidence type="ECO:0000313" key="7">
    <source>
        <dbReference type="EMBL" id="MEE6307906.1"/>
    </source>
</evidence>
<name>A0ABU7SD81_9ACTN</name>
<feature type="transmembrane region" description="Helical" evidence="5">
    <location>
        <begin position="126"/>
        <end position="155"/>
    </location>
</feature>
<gene>
    <name evidence="7" type="ORF">V1634_13845</name>
</gene>
<keyword evidence="4 5" id="KW-0472">Membrane</keyword>
<evidence type="ECO:0000256" key="2">
    <source>
        <dbReference type="ARBA" id="ARBA00022692"/>
    </source>
</evidence>
<comment type="subcellular location">
    <subcellularLocation>
        <location evidence="1">Membrane</location>
        <topology evidence="1">Multi-pass membrane protein</topology>
    </subcellularLocation>
</comment>
<accession>A0ABU7SD81</accession>
<evidence type="ECO:0000259" key="6">
    <source>
        <dbReference type="Pfam" id="PF13515"/>
    </source>
</evidence>
<sequence>MPPRPHYRSPLATVVHRVRGTAGRARYEGRRATRLRMRQLEIIAVIAVQAGLAAGLSWWIAHNLLGNPSPVFAPTAAVGTIVAALGQRTRRTVELLAGVGLGIVIGDALIFLIGTGPWQTAVVVTLAIGVALGLVGRSGMVVSQVGGTAVLIATLSPSERDLELPRIVDAAVGSGVGLVVVVLLLPLNPIRVVNRAAAPVFAILAGRLRDTGVALRERDPDRATRALDGLRGIEADLRRLQEAVSGAEEVVRVAPLRWRRRQEFERHARGVTELTRVIEGARHLARRAVTVIDYREPIPDCLPDAIEMLASAVWELKYQARIGRDTGGARRRALVAARHGGRARREGLHNFGDALVTQLRVSAADVIRATGCPSRQAARAVRRAARDGERAKPAYDEIG</sequence>
<dbReference type="Proteomes" id="UP001339911">
    <property type="component" value="Unassembled WGS sequence"/>
</dbReference>
<dbReference type="EMBL" id="JAZGQL010000008">
    <property type="protein sequence ID" value="MEE6307906.1"/>
    <property type="molecule type" value="Genomic_DNA"/>
</dbReference>
<proteinExistence type="predicted"/>
<feature type="domain" description="Integral membrane bound transporter" evidence="6">
    <location>
        <begin position="57"/>
        <end position="180"/>
    </location>
</feature>
<dbReference type="Pfam" id="PF13515">
    <property type="entry name" value="FUSC_2"/>
    <property type="match status" value="1"/>
</dbReference>
<feature type="transmembrane region" description="Helical" evidence="5">
    <location>
        <begin position="67"/>
        <end position="86"/>
    </location>
</feature>
<feature type="transmembrane region" description="Helical" evidence="5">
    <location>
        <begin position="93"/>
        <end position="114"/>
    </location>
</feature>
<protein>
    <submittedName>
        <fullName evidence="7">FUSC family protein</fullName>
    </submittedName>
</protein>
<keyword evidence="8" id="KW-1185">Reference proteome</keyword>
<evidence type="ECO:0000256" key="1">
    <source>
        <dbReference type="ARBA" id="ARBA00004141"/>
    </source>
</evidence>
<comment type="caution">
    <text evidence="7">The sequence shown here is derived from an EMBL/GenBank/DDBJ whole genome shotgun (WGS) entry which is preliminary data.</text>
</comment>
<keyword evidence="2 5" id="KW-0812">Transmembrane</keyword>
<organism evidence="7 8">
    <name type="scientific">Plantactinospora veratri</name>
    <dbReference type="NCBI Taxonomy" id="1436122"/>
    <lineage>
        <taxon>Bacteria</taxon>
        <taxon>Bacillati</taxon>
        <taxon>Actinomycetota</taxon>
        <taxon>Actinomycetes</taxon>
        <taxon>Micromonosporales</taxon>
        <taxon>Micromonosporaceae</taxon>
        <taxon>Plantactinospora</taxon>
    </lineage>
</organism>
<dbReference type="InterPro" id="IPR049453">
    <property type="entry name" value="Memb_transporter_dom"/>
</dbReference>
<feature type="transmembrane region" description="Helical" evidence="5">
    <location>
        <begin position="40"/>
        <end position="61"/>
    </location>
</feature>
<keyword evidence="3 5" id="KW-1133">Transmembrane helix</keyword>
<feature type="transmembrane region" description="Helical" evidence="5">
    <location>
        <begin position="167"/>
        <end position="187"/>
    </location>
</feature>
<reference evidence="7 8" key="1">
    <citation type="submission" date="2024-01" db="EMBL/GenBank/DDBJ databases">
        <title>Genome insights into Plantactinospora veratri sp. nov.</title>
        <authorList>
            <person name="Wang L."/>
        </authorList>
    </citation>
    <scope>NUCLEOTIDE SEQUENCE [LARGE SCALE GENOMIC DNA]</scope>
    <source>
        <strain evidence="7 8">NEAU-FHS4</strain>
    </source>
</reference>
<evidence type="ECO:0000256" key="3">
    <source>
        <dbReference type="ARBA" id="ARBA00022989"/>
    </source>
</evidence>
<evidence type="ECO:0000256" key="4">
    <source>
        <dbReference type="ARBA" id="ARBA00023136"/>
    </source>
</evidence>
<evidence type="ECO:0000256" key="5">
    <source>
        <dbReference type="SAM" id="Phobius"/>
    </source>
</evidence>
<dbReference type="RefSeq" id="WP_331208188.1">
    <property type="nucleotide sequence ID" value="NZ_JAZGQL010000008.1"/>
</dbReference>
<evidence type="ECO:0000313" key="8">
    <source>
        <dbReference type="Proteomes" id="UP001339911"/>
    </source>
</evidence>